<feature type="region of interest" description="Disordered" evidence="1">
    <location>
        <begin position="56"/>
        <end position="89"/>
    </location>
</feature>
<evidence type="ECO:0000256" key="1">
    <source>
        <dbReference type="SAM" id="MobiDB-lite"/>
    </source>
</evidence>
<dbReference type="Proteomes" id="UP000827092">
    <property type="component" value="Unassembled WGS sequence"/>
</dbReference>
<comment type="caution">
    <text evidence="2">The sequence shown here is derived from an EMBL/GenBank/DDBJ whole genome shotgun (WGS) entry which is preliminary data.</text>
</comment>
<accession>A0AAV6UJN7</accession>
<dbReference type="AlphaFoldDB" id="A0AAV6UJN7"/>
<sequence>MRHFIHQTNFSQNHKRNRHNSFSSRTSYIISISVTPPKSSEPFKCKWVVRSPEKRFFPRQPTPRAGKLSPRGREILEPSPSGDLETRGLGGGISVPRNVAYFTLFGGKNLIGVCCKGGSTSELGSM</sequence>
<proteinExistence type="predicted"/>
<evidence type="ECO:0000313" key="3">
    <source>
        <dbReference type="Proteomes" id="UP000827092"/>
    </source>
</evidence>
<keyword evidence="3" id="KW-1185">Reference proteome</keyword>
<name>A0AAV6UJN7_9ARAC</name>
<organism evidence="2 3">
    <name type="scientific">Oedothorax gibbosus</name>
    <dbReference type="NCBI Taxonomy" id="931172"/>
    <lineage>
        <taxon>Eukaryota</taxon>
        <taxon>Metazoa</taxon>
        <taxon>Ecdysozoa</taxon>
        <taxon>Arthropoda</taxon>
        <taxon>Chelicerata</taxon>
        <taxon>Arachnida</taxon>
        <taxon>Araneae</taxon>
        <taxon>Araneomorphae</taxon>
        <taxon>Entelegynae</taxon>
        <taxon>Araneoidea</taxon>
        <taxon>Linyphiidae</taxon>
        <taxon>Erigoninae</taxon>
        <taxon>Oedothorax</taxon>
    </lineage>
</organism>
<feature type="compositionally biased region" description="Polar residues" evidence="1">
    <location>
        <begin position="1"/>
        <end position="12"/>
    </location>
</feature>
<protein>
    <submittedName>
        <fullName evidence="2">Uncharacterized protein</fullName>
    </submittedName>
</protein>
<dbReference type="EMBL" id="JAFNEN010000392">
    <property type="protein sequence ID" value="KAG8183993.1"/>
    <property type="molecule type" value="Genomic_DNA"/>
</dbReference>
<evidence type="ECO:0000313" key="2">
    <source>
        <dbReference type="EMBL" id="KAG8183993.1"/>
    </source>
</evidence>
<reference evidence="2 3" key="1">
    <citation type="journal article" date="2022" name="Nat. Ecol. Evol.">
        <title>A masculinizing supergene underlies an exaggerated male reproductive morph in a spider.</title>
        <authorList>
            <person name="Hendrickx F."/>
            <person name="De Corte Z."/>
            <person name="Sonet G."/>
            <person name="Van Belleghem S.M."/>
            <person name="Kostlbacher S."/>
            <person name="Vangestel C."/>
        </authorList>
    </citation>
    <scope>NUCLEOTIDE SEQUENCE [LARGE SCALE GENOMIC DNA]</scope>
    <source>
        <strain evidence="2">W744_W776</strain>
    </source>
</reference>
<gene>
    <name evidence="2" type="ORF">JTE90_029133</name>
</gene>
<feature type="region of interest" description="Disordered" evidence="1">
    <location>
        <begin position="1"/>
        <end position="21"/>
    </location>
</feature>